<dbReference type="GO" id="GO:0008270">
    <property type="term" value="F:zinc ion binding"/>
    <property type="evidence" value="ECO:0007669"/>
    <property type="project" value="InterPro"/>
</dbReference>
<dbReference type="GO" id="GO:0003676">
    <property type="term" value="F:nucleic acid binding"/>
    <property type="evidence" value="ECO:0007669"/>
    <property type="project" value="InterPro"/>
</dbReference>
<dbReference type="Pfam" id="PF14529">
    <property type="entry name" value="Exo_endo_phos_2"/>
    <property type="match status" value="1"/>
</dbReference>
<evidence type="ECO:0008006" key="5">
    <source>
        <dbReference type="Google" id="ProtNLM"/>
    </source>
</evidence>
<dbReference type="AlphaFoldDB" id="A0A819JSI2"/>
<dbReference type="InterPro" id="IPR005135">
    <property type="entry name" value="Endo/exonuclease/phosphatase"/>
</dbReference>
<dbReference type="InterPro" id="IPR000477">
    <property type="entry name" value="RT_dom"/>
</dbReference>
<protein>
    <recommendedName>
        <fullName evidence="5">Reverse transcriptase domain-containing protein</fullName>
    </recommendedName>
</protein>
<dbReference type="GO" id="GO:0003824">
    <property type="term" value="F:catalytic activity"/>
    <property type="evidence" value="ECO:0007669"/>
    <property type="project" value="InterPro"/>
</dbReference>
<comment type="caution">
    <text evidence="3">The sequence shown here is derived from an EMBL/GenBank/DDBJ whole genome shotgun (WGS) entry which is preliminary data.</text>
</comment>
<evidence type="ECO:0000313" key="3">
    <source>
        <dbReference type="EMBL" id="CAF3937702.1"/>
    </source>
</evidence>
<evidence type="ECO:0000259" key="2">
    <source>
        <dbReference type="Pfam" id="PF14529"/>
    </source>
</evidence>
<accession>A0A819JSI2</accession>
<evidence type="ECO:0000313" key="4">
    <source>
        <dbReference type="Proteomes" id="UP000663874"/>
    </source>
</evidence>
<evidence type="ECO:0000259" key="1">
    <source>
        <dbReference type="Pfam" id="PF00078"/>
    </source>
</evidence>
<dbReference type="EMBL" id="CAJOBE010004568">
    <property type="protein sequence ID" value="CAF3937702.1"/>
    <property type="molecule type" value="Genomic_DNA"/>
</dbReference>
<dbReference type="Gene3D" id="4.10.60.10">
    <property type="entry name" value="Zinc finger, CCHC-type"/>
    <property type="match status" value="1"/>
</dbReference>
<dbReference type="SUPFAM" id="SSF56219">
    <property type="entry name" value="DNase I-like"/>
    <property type="match status" value="1"/>
</dbReference>
<dbReference type="PANTHER" id="PTHR33332">
    <property type="entry name" value="REVERSE TRANSCRIPTASE DOMAIN-CONTAINING PROTEIN"/>
    <property type="match status" value="1"/>
</dbReference>
<feature type="non-terminal residue" evidence="3">
    <location>
        <position position="1"/>
    </location>
</feature>
<name>A0A819JSI2_9BILA</name>
<dbReference type="Proteomes" id="UP000663874">
    <property type="component" value="Unassembled WGS sequence"/>
</dbReference>
<dbReference type="Pfam" id="PF00078">
    <property type="entry name" value="RVT_1"/>
    <property type="match status" value="1"/>
</dbReference>
<organism evidence="3 4">
    <name type="scientific">Rotaria sordida</name>
    <dbReference type="NCBI Taxonomy" id="392033"/>
    <lineage>
        <taxon>Eukaryota</taxon>
        <taxon>Metazoa</taxon>
        <taxon>Spiralia</taxon>
        <taxon>Gnathifera</taxon>
        <taxon>Rotifera</taxon>
        <taxon>Eurotatoria</taxon>
        <taxon>Bdelloidea</taxon>
        <taxon>Philodinida</taxon>
        <taxon>Philodinidae</taxon>
        <taxon>Rotaria</taxon>
    </lineage>
</organism>
<dbReference type="Gene3D" id="3.60.10.10">
    <property type="entry name" value="Endonuclease/exonuclease/phosphatase"/>
    <property type="match status" value="1"/>
</dbReference>
<feature type="domain" description="Endonuclease/exonuclease/phosphatase" evidence="2">
    <location>
        <begin position="168"/>
        <end position="258"/>
    </location>
</feature>
<gene>
    <name evidence="3" type="ORF">FNK824_LOCUS22498</name>
</gene>
<dbReference type="InterPro" id="IPR036691">
    <property type="entry name" value="Endo/exonu/phosph_ase_sf"/>
</dbReference>
<proteinExistence type="predicted"/>
<dbReference type="SUPFAM" id="SSF57756">
    <property type="entry name" value="Retrovirus zinc finger-like domains"/>
    <property type="match status" value="1"/>
</dbReference>
<reference evidence="3" key="1">
    <citation type="submission" date="2021-02" db="EMBL/GenBank/DDBJ databases">
        <authorList>
            <person name="Nowell W R."/>
        </authorList>
    </citation>
    <scope>NUCLEOTIDE SEQUENCE</scope>
</reference>
<sequence>MGHNKSFLLYASSSEQFDRLMDKNIWPKQICSLDFSLDLPSKVPSSYSIVALGVPAQWNLTEFELDIKKQYPTIIKVERLYIKGGIPISKVRIDFSSNQEVNKIIKNKSLLLDDDNISFMIQPYSPPLRILRCFNCQQYNDHIAANCPHKDNPTCFRCGQNHPYNPKFTCYSPPTEPIPLDIFDRLLQRNPNSIFTEDFNAKHSSWSRSADNQKGRALFSWLSSSPIHSSLEIINKYIPTSTRSNATIDLIIAPSHMSSTSFSVLPRAPQGSCIGPVLFIIYHYNILQALSTVHWKHLFADDLAILVSLSPSMSSSNIINALANQIKHVLLRLINYSIKWKQPINSSKTCWILFNRQVDRQIPNIICNGHNIEHIKKFKYLGTILDAKLSFTAHIDYIKTKIRTNMNIFKRLNSSRMMTEQVNYRL</sequence>
<feature type="domain" description="Reverse transcriptase" evidence="1">
    <location>
        <begin position="260"/>
        <end position="384"/>
    </location>
</feature>
<dbReference type="InterPro" id="IPR036875">
    <property type="entry name" value="Znf_CCHC_sf"/>
</dbReference>